<evidence type="ECO:0000256" key="2">
    <source>
        <dbReference type="ARBA" id="ARBA00022527"/>
    </source>
</evidence>
<evidence type="ECO:0000259" key="15">
    <source>
        <dbReference type="PROSITE" id="PS50089"/>
    </source>
</evidence>
<dbReference type="SMART" id="SM00464">
    <property type="entry name" value="LON"/>
    <property type="match status" value="1"/>
</dbReference>
<evidence type="ECO:0000256" key="8">
    <source>
        <dbReference type="ARBA" id="ARBA00022833"/>
    </source>
</evidence>
<evidence type="ECO:0000256" key="9">
    <source>
        <dbReference type="ARBA" id="ARBA00022840"/>
    </source>
</evidence>
<keyword evidence="18" id="KW-1185">Reference proteome</keyword>
<dbReference type="InterPro" id="IPR015947">
    <property type="entry name" value="PUA-like_sf"/>
</dbReference>
<comment type="subcellular location">
    <subcellularLocation>
        <location evidence="1">Membrane</location>
        <topology evidence="1">Single-pass membrane protein</topology>
    </subcellularLocation>
</comment>
<dbReference type="InterPro" id="IPR017441">
    <property type="entry name" value="Protein_kinase_ATP_BS"/>
</dbReference>
<proteinExistence type="predicted"/>
<dbReference type="SUPFAM" id="SSF88697">
    <property type="entry name" value="PUA domain-like"/>
    <property type="match status" value="1"/>
</dbReference>
<keyword evidence="7" id="KW-0418">Kinase</keyword>
<evidence type="ECO:0000256" key="3">
    <source>
        <dbReference type="ARBA" id="ARBA00022679"/>
    </source>
</evidence>
<feature type="region of interest" description="Disordered" evidence="12">
    <location>
        <begin position="1"/>
        <end position="22"/>
    </location>
</feature>
<feature type="domain" description="Lon N-terminal" evidence="16">
    <location>
        <begin position="271"/>
        <end position="472"/>
    </location>
</feature>
<dbReference type="InterPro" id="IPR011990">
    <property type="entry name" value="TPR-like_helical_dom_sf"/>
</dbReference>
<keyword evidence="4" id="KW-0479">Metal-binding</keyword>
<evidence type="ECO:0000256" key="11">
    <source>
        <dbReference type="PROSITE-ProRule" id="PRU10141"/>
    </source>
</evidence>
<keyword evidence="13" id="KW-0812">Transmembrane</keyword>
<reference evidence="18" key="1">
    <citation type="journal article" date="2023" name="Proc. Natl. Acad. Sci. U.S.A.">
        <title>Genomic and structural basis for evolution of tropane alkaloid biosynthesis.</title>
        <authorList>
            <person name="Wanga Y.-J."/>
            <person name="Taina T."/>
            <person name="Yua J.-Y."/>
            <person name="Lia J."/>
            <person name="Xua B."/>
            <person name="Chenc J."/>
            <person name="D'Auriad J.C."/>
            <person name="Huanga J.-P."/>
            <person name="Huanga S.-X."/>
        </authorList>
    </citation>
    <scope>NUCLEOTIDE SEQUENCE [LARGE SCALE GENOMIC DNA]</scope>
    <source>
        <strain evidence="18">cv. KIB-2019</strain>
    </source>
</reference>
<evidence type="ECO:0000256" key="12">
    <source>
        <dbReference type="SAM" id="MobiDB-lite"/>
    </source>
</evidence>
<dbReference type="InterPro" id="IPR008271">
    <property type="entry name" value="Ser/Thr_kinase_AS"/>
</dbReference>
<name>A0A9Q1R1M9_9SOLA</name>
<dbReference type="CDD" id="cd16514">
    <property type="entry name" value="RING-HC_LONFs_rpt2"/>
    <property type="match status" value="1"/>
</dbReference>
<feature type="binding site" evidence="11">
    <location>
        <position position="837"/>
    </location>
    <ligand>
        <name>ATP</name>
        <dbReference type="ChEBI" id="CHEBI:30616"/>
    </ligand>
</feature>
<dbReference type="InterPro" id="IPR003111">
    <property type="entry name" value="Lon_prtase_N"/>
</dbReference>
<dbReference type="PROSITE" id="PS00518">
    <property type="entry name" value="ZF_RING_1"/>
    <property type="match status" value="1"/>
</dbReference>
<dbReference type="Pfam" id="PF12819">
    <property type="entry name" value="Malectin_like"/>
    <property type="match status" value="1"/>
</dbReference>
<dbReference type="Pfam" id="PF02190">
    <property type="entry name" value="LON_substr_bdg"/>
    <property type="match status" value="1"/>
</dbReference>
<dbReference type="Gene3D" id="1.10.510.10">
    <property type="entry name" value="Transferase(Phosphotransferase) domain 1"/>
    <property type="match status" value="2"/>
</dbReference>
<keyword evidence="3" id="KW-0808">Transferase</keyword>
<keyword evidence="13" id="KW-1133">Transmembrane helix</keyword>
<dbReference type="InterPro" id="IPR011009">
    <property type="entry name" value="Kinase-like_dom_sf"/>
</dbReference>
<dbReference type="Gene3D" id="2.60.120.430">
    <property type="entry name" value="Galactose-binding lectin"/>
    <property type="match status" value="1"/>
</dbReference>
<dbReference type="SUPFAM" id="SSF48452">
    <property type="entry name" value="TPR-like"/>
    <property type="match status" value="1"/>
</dbReference>
<dbReference type="GO" id="GO:0061630">
    <property type="term" value="F:ubiquitin protein ligase activity"/>
    <property type="evidence" value="ECO:0007669"/>
    <property type="project" value="TreeGrafter"/>
</dbReference>
<evidence type="ECO:0000256" key="10">
    <source>
        <dbReference type="PROSITE-ProRule" id="PRU00175"/>
    </source>
</evidence>
<dbReference type="Gene3D" id="3.30.40.10">
    <property type="entry name" value="Zinc/RING finger domain, C3HC4 (zinc finger)"/>
    <property type="match status" value="1"/>
</dbReference>
<feature type="transmembrane region" description="Helical" evidence="13">
    <location>
        <begin position="724"/>
        <end position="745"/>
    </location>
</feature>
<dbReference type="Gene3D" id="2.30.130.40">
    <property type="entry name" value="LON domain-like"/>
    <property type="match status" value="1"/>
</dbReference>
<dbReference type="GO" id="GO:0005737">
    <property type="term" value="C:cytoplasm"/>
    <property type="evidence" value="ECO:0007669"/>
    <property type="project" value="UniProtKB-ARBA"/>
</dbReference>
<dbReference type="PANTHER" id="PTHR23327">
    <property type="entry name" value="RING FINGER PROTEIN 127"/>
    <property type="match status" value="1"/>
</dbReference>
<dbReference type="PROSITE" id="PS00108">
    <property type="entry name" value="PROTEIN_KINASE_ST"/>
    <property type="match status" value="1"/>
</dbReference>
<dbReference type="GO" id="GO:0008270">
    <property type="term" value="F:zinc ion binding"/>
    <property type="evidence" value="ECO:0007669"/>
    <property type="project" value="UniProtKB-KW"/>
</dbReference>
<dbReference type="OrthoDB" id="4062651at2759"/>
<sequence>MSDEASSLEGIDDVQEYPRAKAGEKPSISWDRYNHLCEIVQTGNEAYRDNKWDEAINRYTRASIIKPNDPIILSNRCASYLRYSQFLKSRSASDSEYRPLSGLDPTTYAGLALKDAEKVMHLENNSVTSYILKANSLILLEKYEPAQEVIRSGLQMNPLSNPLLNLEKSITATLGRRSHGRPQRSDDFDCTLCLKLLYEPITTPCGHSFCRTCLFQTMDRYNRCPLCRTVLLLSPKTSAISVTLNNIIQKTFPEEYAERKAENDSLINLGVDLLPLFVMDVILPCEKLALNIFEPRYRLMVRRIMEGNRRMGMAVHDPMTGSVADYACEVEIIECEPLPDGRFFLEIESRRRCRIVRHWDQDGYRVAEVEWIHDIFPAEGTRERHELLETTNKAAAFAQQWLKNAQEVAGDRRRAELFKAEGLMPSPQDPERLSFWLNTLTGRRPTEKLDLLQIRDTHERIRRGLLYMKQEEQVKDTSKVVFKEYLINITSSQFTLKFSPLKKSFAFINAIEFVSAPDDLIPDSVAADSPVGDFNGLCQFAFEYMAFPEGAQNVSVPLKTIVYPDGGATPLIAPRSVYTTADRMADAGVPNSNFKLTWEMDVDPNFSYLIRMHFCDIVSKGLNELYFNVYVNEMVGVSSLDLSTLTSDLATPYYKDFVLNATAITNGSIIVQVGPTSNVQSILPNAILNGLEVMKISNIAGSLDGLFSSGTHAGLVPRSRGMRIAAAFGLILMVTTLILLVMGIVRWRRRPSKGWQKQKTFSSWLPLNASYCSFRSSKSNTSCSTIISAGLNFGRVFTFNEIKNATKSFDEKAVIGVGGFGKVYLGESEDGTKLAIKRGNPSSSQSINEFQTEIELLSKLRHRHLVSLIGYCDEQSEMILVYEYMSNGPLRDHIYGSDLPTLTWKQRLEICIGAARGLHYLHTGSTQGIIHRDIKTTNILLDEDFVAKMADFGLSKTGPSLEQTHAMQQHRKDCLEKIIDPHLAGTISPEALRKYVEAAEKCLAEYGVDRPTMGDVLWNLEYALQLESASPQSGLMWRM</sequence>
<dbReference type="FunFam" id="3.30.200.20:FF:000039">
    <property type="entry name" value="receptor-like protein kinase FERONIA"/>
    <property type="match status" value="1"/>
</dbReference>
<evidence type="ECO:0000256" key="7">
    <source>
        <dbReference type="ARBA" id="ARBA00022777"/>
    </source>
</evidence>
<evidence type="ECO:0000256" key="5">
    <source>
        <dbReference type="ARBA" id="ARBA00022741"/>
    </source>
</evidence>
<feature type="domain" description="RING-type" evidence="15">
    <location>
        <begin position="190"/>
        <end position="228"/>
    </location>
</feature>
<dbReference type="InterPro" id="IPR000719">
    <property type="entry name" value="Prot_kinase_dom"/>
</dbReference>
<dbReference type="PROSITE" id="PS50089">
    <property type="entry name" value="ZF_RING_2"/>
    <property type="match status" value="1"/>
</dbReference>
<dbReference type="Pfam" id="PF13923">
    <property type="entry name" value="zf-C3HC4_2"/>
    <property type="match status" value="1"/>
</dbReference>
<dbReference type="Pfam" id="PF07714">
    <property type="entry name" value="PK_Tyr_Ser-Thr"/>
    <property type="match status" value="1"/>
</dbReference>
<evidence type="ECO:0000256" key="1">
    <source>
        <dbReference type="ARBA" id="ARBA00004167"/>
    </source>
</evidence>
<dbReference type="PROSITE" id="PS00107">
    <property type="entry name" value="PROTEIN_KINASE_ATP"/>
    <property type="match status" value="1"/>
</dbReference>
<dbReference type="PROSITE" id="PS50011">
    <property type="entry name" value="PROTEIN_KINASE_DOM"/>
    <property type="match status" value="1"/>
</dbReference>
<accession>A0A9Q1R1M9</accession>
<dbReference type="GO" id="GO:0005524">
    <property type="term" value="F:ATP binding"/>
    <property type="evidence" value="ECO:0007669"/>
    <property type="project" value="UniProtKB-UniRule"/>
</dbReference>
<evidence type="ECO:0000259" key="14">
    <source>
        <dbReference type="PROSITE" id="PS50011"/>
    </source>
</evidence>
<evidence type="ECO:0008006" key="19">
    <source>
        <dbReference type="Google" id="ProtNLM"/>
    </source>
</evidence>
<dbReference type="InterPro" id="IPR017907">
    <property type="entry name" value="Znf_RING_CS"/>
</dbReference>
<dbReference type="Proteomes" id="UP001152561">
    <property type="component" value="Unassembled WGS sequence"/>
</dbReference>
<dbReference type="FunFam" id="2.60.120.430:FF:000001">
    <property type="entry name" value="Receptor-like protein kinase FERONIA"/>
    <property type="match status" value="1"/>
</dbReference>
<evidence type="ECO:0000256" key="6">
    <source>
        <dbReference type="ARBA" id="ARBA00022771"/>
    </source>
</evidence>
<dbReference type="Gene3D" id="1.25.40.10">
    <property type="entry name" value="Tetratricopeptide repeat domain"/>
    <property type="match status" value="1"/>
</dbReference>
<dbReference type="PANTHER" id="PTHR23327:SF42">
    <property type="entry name" value="LON PEPTIDASE N-TERMINAL DOMAIN AND RING FINGER PROTEIN C14F5.10C"/>
    <property type="match status" value="1"/>
</dbReference>
<feature type="domain" description="Protein kinase" evidence="14">
    <location>
        <begin position="809"/>
        <end position="1039"/>
    </location>
</feature>
<evidence type="ECO:0000313" key="17">
    <source>
        <dbReference type="EMBL" id="KAJ8536281.1"/>
    </source>
</evidence>
<keyword evidence="9 11" id="KW-0067">ATP-binding</keyword>
<dbReference type="InterPro" id="IPR001245">
    <property type="entry name" value="Ser-Thr/Tyr_kinase_cat_dom"/>
</dbReference>
<dbReference type="SMART" id="SM00184">
    <property type="entry name" value="RING"/>
    <property type="match status" value="1"/>
</dbReference>
<dbReference type="AlphaFoldDB" id="A0A9Q1R1M9"/>
<evidence type="ECO:0000313" key="18">
    <source>
        <dbReference type="Proteomes" id="UP001152561"/>
    </source>
</evidence>
<keyword evidence="2" id="KW-0723">Serine/threonine-protein kinase</keyword>
<keyword evidence="13" id="KW-0472">Membrane</keyword>
<evidence type="ECO:0000256" key="13">
    <source>
        <dbReference type="SAM" id="Phobius"/>
    </source>
</evidence>
<gene>
    <name evidence="17" type="ORF">K7X08_034682</name>
</gene>
<dbReference type="GO" id="GO:0016020">
    <property type="term" value="C:membrane"/>
    <property type="evidence" value="ECO:0007669"/>
    <property type="project" value="UniProtKB-SubCell"/>
</dbReference>
<dbReference type="GO" id="GO:0004674">
    <property type="term" value="F:protein serine/threonine kinase activity"/>
    <property type="evidence" value="ECO:0007669"/>
    <property type="project" value="UniProtKB-KW"/>
</dbReference>
<dbReference type="InterPro" id="IPR024788">
    <property type="entry name" value="Malectin-like_Carb-bd_dom"/>
</dbReference>
<keyword evidence="5 11" id="KW-0547">Nucleotide-binding</keyword>
<keyword evidence="8" id="KW-0862">Zinc</keyword>
<dbReference type="PROSITE" id="PS51787">
    <property type="entry name" value="LON_N"/>
    <property type="match status" value="1"/>
</dbReference>
<dbReference type="InterPro" id="IPR001841">
    <property type="entry name" value="Znf_RING"/>
</dbReference>
<dbReference type="InterPro" id="IPR046336">
    <property type="entry name" value="Lon_prtase_N_sf"/>
</dbReference>
<evidence type="ECO:0000259" key="16">
    <source>
        <dbReference type="PROSITE" id="PS51787"/>
    </source>
</evidence>
<organism evidence="17 18">
    <name type="scientific">Anisodus acutangulus</name>
    <dbReference type="NCBI Taxonomy" id="402998"/>
    <lineage>
        <taxon>Eukaryota</taxon>
        <taxon>Viridiplantae</taxon>
        <taxon>Streptophyta</taxon>
        <taxon>Embryophyta</taxon>
        <taxon>Tracheophyta</taxon>
        <taxon>Spermatophyta</taxon>
        <taxon>Magnoliopsida</taxon>
        <taxon>eudicotyledons</taxon>
        <taxon>Gunneridae</taxon>
        <taxon>Pentapetalae</taxon>
        <taxon>asterids</taxon>
        <taxon>lamiids</taxon>
        <taxon>Solanales</taxon>
        <taxon>Solanaceae</taxon>
        <taxon>Solanoideae</taxon>
        <taxon>Hyoscyameae</taxon>
        <taxon>Anisodus</taxon>
    </lineage>
</organism>
<dbReference type="SUPFAM" id="SSF56112">
    <property type="entry name" value="Protein kinase-like (PK-like)"/>
    <property type="match status" value="1"/>
</dbReference>
<dbReference type="Gene3D" id="3.30.200.20">
    <property type="entry name" value="Phosphorylase Kinase, domain 1"/>
    <property type="match status" value="1"/>
</dbReference>
<dbReference type="InterPro" id="IPR013083">
    <property type="entry name" value="Znf_RING/FYVE/PHD"/>
</dbReference>
<keyword evidence="6 10" id="KW-0863">Zinc-finger</keyword>
<evidence type="ECO:0000256" key="4">
    <source>
        <dbReference type="ARBA" id="ARBA00022723"/>
    </source>
</evidence>
<dbReference type="SUPFAM" id="SSF57850">
    <property type="entry name" value="RING/U-box"/>
    <property type="match status" value="1"/>
</dbReference>
<comment type="caution">
    <text evidence="17">The sequence shown here is derived from an EMBL/GenBank/DDBJ whole genome shotgun (WGS) entry which is preliminary data.</text>
</comment>
<dbReference type="EMBL" id="JAJAGQ010000018">
    <property type="protein sequence ID" value="KAJ8536281.1"/>
    <property type="molecule type" value="Genomic_DNA"/>
</dbReference>
<protein>
    <recommendedName>
        <fullName evidence="19">Receptor-like protein kinase</fullName>
    </recommendedName>
</protein>
<dbReference type="SMART" id="SM00220">
    <property type="entry name" value="S_TKc"/>
    <property type="match status" value="1"/>
</dbReference>